<dbReference type="PANTHER" id="PTHR33512:SF1">
    <property type="entry name" value="PROTEIN, PUTATIVE (DUF1191)-RELATED"/>
    <property type="match status" value="1"/>
</dbReference>
<dbReference type="OrthoDB" id="1101105at2759"/>
<feature type="transmembrane region" description="Helical" evidence="1">
    <location>
        <begin position="231"/>
        <end position="255"/>
    </location>
</feature>
<keyword evidence="1" id="KW-1133">Transmembrane helix</keyword>
<evidence type="ECO:0000256" key="1">
    <source>
        <dbReference type="SAM" id="Phobius"/>
    </source>
</evidence>
<feature type="chain" id="PRO_5019412317" evidence="2">
    <location>
        <begin position="23"/>
        <end position="301"/>
    </location>
</feature>
<proteinExistence type="predicted"/>
<keyword evidence="1" id="KW-0472">Membrane</keyword>
<evidence type="ECO:0000313" key="3">
    <source>
        <dbReference type="EMBL" id="RWR89435.1"/>
    </source>
</evidence>
<dbReference type="GO" id="GO:0016020">
    <property type="term" value="C:membrane"/>
    <property type="evidence" value="ECO:0007669"/>
    <property type="project" value="TreeGrafter"/>
</dbReference>
<keyword evidence="2" id="KW-0732">Signal</keyword>
<keyword evidence="4" id="KW-1185">Reference proteome</keyword>
<feature type="signal peptide" evidence="2">
    <location>
        <begin position="1"/>
        <end position="22"/>
    </location>
</feature>
<dbReference type="EMBL" id="QPKB01000007">
    <property type="protein sequence ID" value="RWR89435.1"/>
    <property type="molecule type" value="Genomic_DNA"/>
</dbReference>
<dbReference type="AlphaFoldDB" id="A0A443PF80"/>
<evidence type="ECO:0000256" key="2">
    <source>
        <dbReference type="SAM" id="SignalP"/>
    </source>
</evidence>
<dbReference type="InterPro" id="IPR010605">
    <property type="entry name" value="DUF1191"/>
</dbReference>
<evidence type="ECO:0000313" key="4">
    <source>
        <dbReference type="Proteomes" id="UP000283530"/>
    </source>
</evidence>
<dbReference type="Pfam" id="PF06697">
    <property type="entry name" value="DUF1191"/>
    <property type="match status" value="1"/>
</dbReference>
<accession>A0A443PF80</accession>
<dbReference type="PANTHER" id="PTHR33512">
    <property type="entry name" value="PROTEIN, PUTATIVE (DUF1191)-RELATED"/>
    <property type="match status" value="1"/>
</dbReference>
<dbReference type="Proteomes" id="UP000283530">
    <property type="component" value="Unassembled WGS sequence"/>
</dbReference>
<protein>
    <submittedName>
        <fullName evidence="3">Uncharacterized protein</fullName>
    </submittedName>
</protein>
<comment type="caution">
    <text evidence="3">The sequence shown here is derived from an EMBL/GenBank/DDBJ whole genome shotgun (WGS) entry which is preliminary data.</text>
</comment>
<keyword evidence="1" id="KW-0812">Transmembrane</keyword>
<organism evidence="3 4">
    <name type="scientific">Cinnamomum micranthum f. kanehirae</name>
    <dbReference type="NCBI Taxonomy" id="337451"/>
    <lineage>
        <taxon>Eukaryota</taxon>
        <taxon>Viridiplantae</taxon>
        <taxon>Streptophyta</taxon>
        <taxon>Embryophyta</taxon>
        <taxon>Tracheophyta</taxon>
        <taxon>Spermatophyta</taxon>
        <taxon>Magnoliopsida</taxon>
        <taxon>Magnoliidae</taxon>
        <taxon>Laurales</taxon>
        <taxon>Lauraceae</taxon>
        <taxon>Cinnamomum</taxon>
    </lineage>
</organism>
<sequence length="301" mass="33484">MGFRSFPLLLIIITSFLLLIHADQPSDPRLIDHLVRDHSFQCYTNHAKTALLYPVSLPSNLSGVTAHTARYRSGSLRRYGAQIQEFHLFPGTDVRPYVHRLILVLETWYHPWSSLYNISGFRLLSPILGILAYDATNRSELDIFVDKRPISIDFTNISKTPSSNGIRPLCAYFDMHGNLSVYDPSQASLSVCEGFRQGHYALLMESLVVPRKKKEEGGGGDGDASEKRWKFVVGSSVVGGLLVAVLLGLLCVALVQGKKKTKMAEMERRAYELEALQIAMVGHFMAPTAGGTRTMPTIEND</sequence>
<name>A0A443PF80_9MAGN</name>
<reference evidence="3 4" key="1">
    <citation type="journal article" date="2019" name="Nat. Plants">
        <title>Stout camphor tree genome fills gaps in understanding of flowering plant genome evolution.</title>
        <authorList>
            <person name="Chaw S.M."/>
            <person name="Liu Y.C."/>
            <person name="Wu Y.W."/>
            <person name="Wang H.Y."/>
            <person name="Lin C.I."/>
            <person name="Wu C.S."/>
            <person name="Ke H.M."/>
            <person name="Chang L.Y."/>
            <person name="Hsu C.Y."/>
            <person name="Yang H.T."/>
            <person name="Sudianto E."/>
            <person name="Hsu M.H."/>
            <person name="Wu K.P."/>
            <person name="Wang L.N."/>
            <person name="Leebens-Mack J.H."/>
            <person name="Tsai I.J."/>
        </authorList>
    </citation>
    <scope>NUCLEOTIDE SEQUENCE [LARGE SCALE GENOMIC DNA]</scope>
    <source>
        <strain evidence="4">cv. Chaw 1501</strain>
        <tissue evidence="3">Young leaves</tissue>
    </source>
</reference>
<gene>
    <name evidence="3" type="ORF">CKAN_01849000</name>
</gene>